<dbReference type="OrthoDB" id="361536at2759"/>
<keyword evidence="4" id="KW-0479">Metal-binding</keyword>
<comment type="caution">
    <text evidence="17">The sequence shown here is derived from an EMBL/GenBank/DDBJ whole genome shotgun (WGS) entry which is preliminary data.</text>
</comment>
<evidence type="ECO:0000256" key="8">
    <source>
        <dbReference type="ARBA" id="ARBA00022801"/>
    </source>
</evidence>
<feature type="domain" description="UBP-type" evidence="16">
    <location>
        <begin position="175"/>
        <end position="291"/>
    </location>
</feature>
<evidence type="ECO:0000259" key="15">
    <source>
        <dbReference type="PROSITE" id="PS50235"/>
    </source>
</evidence>
<keyword evidence="3 12" id="KW-0645">Protease</keyword>
<keyword evidence="7 12" id="KW-0833">Ubl conjugation pathway</keyword>
<dbReference type="Pfam" id="PF17807">
    <property type="entry name" value="zf-UBP_var"/>
    <property type="match status" value="1"/>
</dbReference>
<dbReference type="EC" id="3.4.19.12" evidence="12"/>
<keyword evidence="5" id="KW-0677">Repeat</keyword>
<evidence type="ECO:0000256" key="12">
    <source>
        <dbReference type="RuleBase" id="RU366025"/>
    </source>
</evidence>
<dbReference type="GO" id="GO:0005829">
    <property type="term" value="C:cytosol"/>
    <property type="evidence" value="ECO:0007669"/>
    <property type="project" value="TreeGrafter"/>
</dbReference>
<evidence type="ECO:0000259" key="16">
    <source>
        <dbReference type="PROSITE" id="PS50271"/>
    </source>
</evidence>
<dbReference type="FunFam" id="1.10.8.10:FF:000086">
    <property type="entry name" value="Ubiquitin carboxyl-terminal hydrolase"/>
    <property type="match status" value="1"/>
</dbReference>
<feature type="domain" description="UBA" evidence="14">
    <location>
        <begin position="735"/>
        <end position="779"/>
    </location>
</feature>
<dbReference type="PROSITE" id="PS50235">
    <property type="entry name" value="USP_3"/>
    <property type="match status" value="1"/>
</dbReference>
<comment type="catalytic activity">
    <reaction evidence="1 12">
        <text>Thiol-dependent hydrolysis of ester, thioester, amide, peptide and isopeptide bonds formed by the C-terminal Gly of ubiquitin (a 76-residue protein attached to proteins as an intracellular targeting signal).</text>
        <dbReference type="EC" id="3.4.19.12"/>
    </reaction>
</comment>
<dbReference type="GO" id="GO:0004843">
    <property type="term" value="F:cysteine-type deubiquitinase activity"/>
    <property type="evidence" value="ECO:0007669"/>
    <property type="project" value="UniProtKB-UniRule"/>
</dbReference>
<dbReference type="SMART" id="SM00165">
    <property type="entry name" value="UBA"/>
    <property type="match status" value="2"/>
</dbReference>
<dbReference type="Pfam" id="PF00443">
    <property type="entry name" value="UCH"/>
    <property type="match status" value="1"/>
</dbReference>
<evidence type="ECO:0000256" key="7">
    <source>
        <dbReference type="ARBA" id="ARBA00022786"/>
    </source>
</evidence>
<dbReference type="InterPro" id="IPR050164">
    <property type="entry name" value="Peptidase_C19"/>
</dbReference>
<feature type="domain" description="UBA" evidence="14">
    <location>
        <begin position="675"/>
        <end position="716"/>
    </location>
</feature>
<evidence type="ECO:0000256" key="10">
    <source>
        <dbReference type="ARBA" id="ARBA00022833"/>
    </source>
</evidence>
<dbReference type="InterPro" id="IPR041432">
    <property type="entry name" value="UBP13_Znf-UBP_var"/>
</dbReference>
<dbReference type="GO" id="GO:0005634">
    <property type="term" value="C:nucleus"/>
    <property type="evidence" value="ECO:0007669"/>
    <property type="project" value="TreeGrafter"/>
</dbReference>
<evidence type="ECO:0000259" key="14">
    <source>
        <dbReference type="PROSITE" id="PS50030"/>
    </source>
</evidence>
<keyword evidence="6 11" id="KW-0863">Zinc-finger</keyword>
<evidence type="ECO:0000256" key="3">
    <source>
        <dbReference type="ARBA" id="ARBA00022670"/>
    </source>
</evidence>
<proteinExistence type="inferred from homology"/>
<evidence type="ECO:0000256" key="11">
    <source>
        <dbReference type="PROSITE-ProRule" id="PRU00502"/>
    </source>
</evidence>
<dbReference type="PROSITE" id="PS50271">
    <property type="entry name" value="ZF_UBP"/>
    <property type="match status" value="1"/>
</dbReference>
<dbReference type="PANTHER" id="PTHR24006:SF664">
    <property type="entry name" value="UBIQUITIN CARBOXYL-TERMINAL HYDROLASE"/>
    <property type="match status" value="1"/>
</dbReference>
<feature type="domain" description="USP" evidence="15">
    <location>
        <begin position="333"/>
        <end position="874"/>
    </location>
</feature>
<dbReference type="InterPro" id="IPR015940">
    <property type="entry name" value="UBA"/>
</dbReference>
<evidence type="ECO:0000256" key="1">
    <source>
        <dbReference type="ARBA" id="ARBA00000707"/>
    </source>
</evidence>
<dbReference type="AlphaFoldDB" id="A0A8T1X9K3"/>
<dbReference type="GO" id="GO:0008270">
    <property type="term" value="F:zinc ion binding"/>
    <property type="evidence" value="ECO:0007669"/>
    <property type="project" value="UniProtKB-KW"/>
</dbReference>
<dbReference type="GO" id="GO:0016579">
    <property type="term" value="P:protein deubiquitination"/>
    <property type="evidence" value="ECO:0007669"/>
    <property type="project" value="InterPro"/>
</dbReference>
<keyword evidence="8 12" id="KW-0378">Hydrolase</keyword>
<evidence type="ECO:0000256" key="4">
    <source>
        <dbReference type="ARBA" id="ARBA00022723"/>
    </source>
</evidence>
<evidence type="ECO:0000256" key="2">
    <source>
        <dbReference type="ARBA" id="ARBA00009085"/>
    </source>
</evidence>
<evidence type="ECO:0000256" key="5">
    <source>
        <dbReference type="ARBA" id="ARBA00022737"/>
    </source>
</evidence>
<keyword evidence="18" id="KW-1185">Reference proteome</keyword>
<dbReference type="InterPro" id="IPR001607">
    <property type="entry name" value="Znf_UBP"/>
</dbReference>
<evidence type="ECO:0000313" key="17">
    <source>
        <dbReference type="EMBL" id="KAG7402064.1"/>
    </source>
</evidence>
<dbReference type="Proteomes" id="UP000693981">
    <property type="component" value="Unassembled WGS sequence"/>
</dbReference>
<comment type="similarity">
    <text evidence="2 12">Belongs to the peptidase C19 family.</text>
</comment>
<evidence type="ECO:0000313" key="18">
    <source>
        <dbReference type="Proteomes" id="UP000693981"/>
    </source>
</evidence>
<dbReference type="PIRSF" id="PIRSF016308">
    <property type="entry name" value="UBP"/>
    <property type="match status" value="1"/>
</dbReference>
<gene>
    <name evidence="17" type="primary">USP13</name>
    <name evidence="17" type="ORF">PHYBOEH_007278</name>
</gene>
<dbReference type="FunFam" id="3.30.40.10:FF:000396">
    <property type="entry name" value="Ubiquitin carboxyl-terminal hydrolase"/>
    <property type="match status" value="1"/>
</dbReference>
<dbReference type="PROSITE" id="PS00972">
    <property type="entry name" value="USP_1"/>
    <property type="match status" value="1"/>
</dbReference>
<dbReference type="PROSITE" id="PS50030">
    <property type="entry name" value="UBA"/>
    <property type="match status" value="2"/>
</dbReference>
<keyword evidence="10" id="KW-0862">Zinc</keyword>
<evidence type="ECO:0000256" key="6">
    <source>
        <dbReference type="ARBA" id="ARBA00022771"/>
    </source>
</evidence>
<dbReference type="InterPro" id="IPR001394">
    <property type="entry name" value="Peptidase_C19_UCH"/>
</dbReference>
<protein>
    <recommendedName>
        <fullName evidence="12">Ubiquitin carboxyl-terminal hydrolase</fullName>
        <ecNumber evidence="12">3.4.19.12</ecNumber>
    </recommendedName>
</protein>
<dbReference type="GO" id="GO:0006508">
    <property type="term" value="P:proteolysis"/>
    <property type="evidence" value="ECO:0007669"/>
    <property type="project" value="UniProtKB-KW"/>
</dbReference>
<dbReference type="Pfam" id="PF02148">
    <property type="entry name" value="zf-UBP"/>
    <property type="match status" value="1"/>
</dbReference>
<dbReference type="EMBL" id="JAGDFL010000004">
    <property type="protein sequence ID" value="KAG7402064.1"/>
    <property type="molecule type" value="Genomic_DNA"/>
</dbReference>
<dbReference type="InterPro" id="IPR016652">
    <property type="entry name" value="Ubiquitinyl_hydrolase"/>
</dbReference>
<accession>A0A8T1X9K3</accession>
<evidence type="ECO:0000256" key="9">
    <source>
        <dbReference type="ARBA" id="ARBA00022807"/>
    </source>
</evidence>
<dbReference type="InterPro" id="IPR018200">
    <property type="entry name" value="USP_CS"/>
</dbReference>
<name>A0A8T1X9K3_9STRA</name>
<dbReference type="PROSITE" id="PS00973">
    <property type="entry name" value="USP_2"/>
    <property type="match status" value="1"/>
</dbReference>
<dbReference type="Pfam" id="PF00627">
    <property type="entry name" value="UBA"/>
    <property type="match status" value="2"/>
</dbReference>
<sequence>MAEVSLRLEAAAAHVRIARASDRVYRDECVLSFDSALSPSGLYTNLRSFLSYGASSLRFDRSGVVDALTDAVGAAIYLHQQHKRVPKPRDSGAEETPTKLAIGGAGGFAAGVEDKFDVEKSLSILLLNAEQQELVKVSLDASDLPSRLKEAAEAVLNHAGNTVTEEVASWQEELKTTKYAEHLEQVASPPQIASNPSAWKCQAPDCDKQENLWLNLSDGYIGCGRQNWDGSGGCGAALTHFSETGGIYPLSVKLGTITAEGGDVYSYAPDEDDMVKNLHLAKHLTHFGINVNNLRKTEKSMDELQVGLNLSYEFDAVTEAGKKLVPVSGAGYIGFKNLGNSCYMNSVVQLLLALPEIKARYFDVAEKIFATADTPSMLPVDDFAAQFAKLACATLTDRYKKQFVSPKNSDKEVEEDDIHNIDLRPITFRGLVGKGHPDFSTGQQQDAVEYLQYLLDFMTRAERVGADRLGPLLPGDSATSAELPTASLFKFKLEDRVQCLASNKVKYVPRDDSFLQLQIPLDAASNASQVSAYQVLEQKRQRIGDNVDKKQDSSKSGEGKDEERVVPIVPFEACIEKTLAPELIDDFLSSATGKKGQAQKTVRFQTFPRYLLVQMRRFYVAEDWTPKKLEVVVNVPENFSLSRFVSTGLVDGEEVLLDAPTATTMGESTVAAADTADEVLVAQLVSMGFSENGCKRAAIATGNSNAEAAMEWIFSHMEDADFNDPPAPANSEPQSHDEPVNVEHVSNLMAMGFAEAHVKCALKQTSNSPDRAAEWLFSHMDDLDGAVAQCESEAGATAIGTAGDTGSAKRLDITGVGDYSLVGFVSHVGKNTNSGHYVCHMKKDGRWIIFNDDKVAVSEEPPLGAGYLYLFRRADTQA</sequence>
<organism evidence="17 18">
    <name type="scientific">Phytophthora boehmeriae</name>
    <dbReference type="NCBI Taxonomy" id="109152"/>
    <lineage>
        <taxon>Eukaryota</taxon>
        <taxon>Sar</taxon>
        <taxon>Stramenopiles</taxon>
        <taxon>Oomycota</taxon>
        <taxon>Peronosporomycetes</taxon>
        <taxon>Peronosporales</taxon>
        <taxon>Peronosporaceae</taxon>
        <taxon>Phytophthora</taxon>
    </lineage>
</organism>
<dbReference type="PANTHER" id="PTHR24006">
    <property type="entry name" value="UBIQUITIN CARBOXYL-TERMINAL HYDROLASE"/>
    <property type="match status" value="1"/>
</dbReference>
<reference evidence="17" key="1">
    <citation type="submission" date="2021-02" db="EMBL/GenBank/DDBJ databases">
        <authorList>
            <person name="Palmer J.M."/>
        </authorList>
    </citation>
    <scope>NUCLEOTIDE SEQUENCE</scope>
    <source>
        <strain evidence="17">SCRP23</strain>
    </source>
</reference>
<keyword evidence="9 12" id="KW-0788">Thiol protease</keyword>
<dbReference type="InterPro" id="IPR028889">
    <property type="entry name" value="USP"/>
</dbReference>
<feature type="region of interest" description="Disordered" evidence="13">
    <location>
        <begin position="543"/>
        <end position="563"/>
    </location>
</feature>
<evidence type="ECO:0000256" key="13">
    <source>
        <dbReference type="SAM" id="MobiDB-lite"/>
    </source>
</evidence>
<dbReference type="SMART" id="SM00290">
    <property type="entry name" value="ZnF_UBP"/>
    <property type="match status" value="1"/>
</dbReference>